<evidence type="ECO:0000256" key="6">
    <source>
        <dbReference type="ARBA" id="ARBA00023136"/>
    </source>
</evidence>
<comment type="similarity">
    <text evidence="1 7">Belongs to the Lgt family.</text>
</comment>
<dbReference type="Proteomes" id="UP000809273">
    <property type="component" value="Unassembled WGS sequence"/>
</dbReference>
<sequence length="281" mass="31610">MPYPNIDPVVIKFWKLEIRWYGIMYLLAFITAFFVIGHLAKKRGIKLTGDDLWDYIFYLMLGVIIGGRLGYCLFYWPGGLVALLSNPLMIFAVWLGGMSFHGGFIGVILAVIYCSRRKGIPFYDIADITAVAGPIGIGLGRIGNFINGELWGRATDVPWCMVFPLDELSLCRHPSQLYESLLEGLVLFLIIFTMNVRGVRRGIPTWSFIAFYGLFRFSMEFFRQPDPHLGFIIGPFSMGQLLTLPMMLIGGAMIIYLLVRGESPSDKKNKGKKKEGGKAKP</sequence>
<protein>
    <recommendedName>
        <fullName evidence="7">Phosphatidylglycerol--prolipoprotein diacylglyceryl transferase</fullName>
        <ecNumber evidence="7">2.5.1.145</ecNumber>
    </recommendedName>
</protein>
<dbReference type="PROSITE" id="PS01311">
    <property type="entry name" value="LGT"/>
    <property type="match status" value="1"/>
</dbReference>
<proteinExistence type="inferred from homology"/>
<evidence type="ECO:0000256" key="4">
    <source>
        <dbReference type="ARBA" id="ARBA00022692"/>
    </source>
</evidence>
<evidence type="ECO:0000256" key="3">
    <source>
        <dbReference type="ARBA" id="ARBA00022679"/>
    </source>
</evidence>
<keyword evidence="5 7" id="KW-1133">Transmembrane helix</keyword>
<accession>A0A9D8KE10</accession>
<name>A0A9D8KE10_9DELT</name>
<evidence type="ECO:0000313" key="9">
    <source>
        <dbReference type="Proteomes" id="UP000809273"/>
    </source>
</evidence>
<reference evidence="8" key="1">
    <citation type="journal article" date="2021" name="Environ. Microbiol.">
        <title>Genomic characterization of three novel Desulfobacterota classes expand the metabolic and phylogenetic diversity of the phylum.</title>
        <authorList>
            <person name="Murphy C.L."/>
            <person name="Biggerstaff J."/>
            <person name="Eichhorn A."/>
            <person name="Ewing E."/>
            <person name="Shahan R."/>
            <person name="Soriano D."/>
            <person name="Stewart S."/>
            <person name="VanMol K."/>
            <person name="Walker R."/>
            <person name="Walters P."/>
            <person name="Elshahed M.S."/>
            <person name="Youssef N.H."/>
        </authorList>
    </citation>
    <scope>NUCLEOTIDE SEQUENCE</scope>
    <source>
        <strain evidence="8">Zod_Metabat.24</strain>
    </source>
</reference>
<dbReference type="InterPro" id="IPR001640">
    <property type="entry name" value="Lgt"/>
</dbReference>
<feature type="transmembrane region" description="Helical" evidence="7">
    <location>
        <begin position="88"/>
        <end position="113"/>
    </location>
</feature>
<dbReference type="PANTHER" id="PTHR30589">
    <property type="entry name" value="PROLIPOPROTEIN DIACYLGLYCERYL TRANSFERASE"/>
    <property type="match status" value="1"/>
</dbReference>
<dbReference type="HAMAP" id="MF_01147">
    <property type="entry name" value="Lgt"/>
    <property type="match status" value="1"/>
</dbReference>
<evidence type="ECO:0000256" key="5">
    <source>
        <dbReference type="ARBA" id="ARBA00022989"/>
    </source>
</evidence>
<dbReference type="EC" id="2.5.1.145" evidence="7"/>
<dbReference type="NCBIfam" id="TIGR00544">
    <property type="entry name" value="lgt"/>
    <property type="match status" value="1"/>
</dbReference>
<organism evidence="8 9">
    <name type="scientific">Candidatus Zymogenus saltonus</name>
    <dbReference type="NCBI Taxonomy" id="2844893"/>
    <lineage>
        <taxon>Bacteria</taxon>
        <taxon>Deltaproteobacteria</taxon>
        <taxon>Candidatus Zymogenia</taxon>
        <taxon>Candidatus Zymogeniales</taxon>
        <taxon>Candidatus Zymogenaceae</taxon>
        <taxon>Candidatus Zymogenus</taxon>
    </lineage>
</organism>
<dbReference type="AlphaFoldDB" id="A0A9D8KE10"/>
<reference evidence="8" key="2">
    <citation type="submission" date="2021-01" db="EMBL/GenBank/DDBJ databases">
        <authorList>
            <person name="Hahn C.R."/>
            <person name="Youssef N.H."/>
            <person name="Elshahed M."/>
        </authorList>
    </citation>
    <scope>NUCLEOTIDE SEQUENCE</scope>
    <source>
        <strain evidence="8">Zod_Metabat.24</strain>
    </source>
</reference>
<gene>
    <name evidence="7" type="primary">lgt</name>
    <name evidence="8" type="ORF">JW984_08720</name>
</gene>
<keyword evidence="4 7" id="KW-0812">Transmembrane</keyword>
<dbReference type="Pfam" id="PF01790">
    <property type="entry name" value="LGT"/>
    <property type="match status" value="1"/>
</dbReference>
<dbReference type="GO" id="GO:0008961">
    <property type="term" value="F:phosphatidylglycerol-prolipoprotein diacylglyceryl transferase activity"/>
    <property type="evidence" value="ECO:0007669"/>
    <property type="project" value="UniProtKB-UniRule"/>
</dbReference>
<comment type="catalytic activity">
    <reaction evidence="7">
        <text>L-cysteinyl-[prolipoprotein] + a 1,2-diacyl-sn-glycero-3-phospho-(1'-sn-glycerol) = an S-1,2-diacyl-sn-glyceryl-L-cysteinyl-[prolipoprotein] + sn-glycerol 1-phosphate + H(+)</text>
        <dbReference type="Rhea" id="RHEA:56712"/>
        <dbReference type="Rhea" id="RHEA-COMP:14679"/>
        <dbReference type="Rhea" id="RHEA-COMP:14680"/>
        <dbReference type="ChEBI" id="CHEBI:15378"/>
        <dbReference type="ChEBI" id="CHEBI:29950"/>
        <dbReference type="ChEBI" id="CHEBI:57685"/>
        <dbReference type="ChEBI" id="CHEBI:64716"/>
        <dbReference type="ChEBI" id="CHEBI:140658"/>
        <dbReference type="EC" id="2.5.1.145"/>
    </reaction>
</comment>
<comment type="pathway">
    <text evidence="7">Protein modification; lipoprotein biosynthesis (diacylglyceryl transfer).</text>
</comment>
<feature type="transmembrane region" description="Helical" evidence="7">
    <location>
        <begin position="239"/>
        <end position="259"/>
    </location>
</feature>
<keyword evidence="3 7" id="KW-0808">Transferase</keyword>
<dbReference type="EMBL" id="JAFGIX010000046">
    <property type="protein sequence ID" value="MBN1573261.1"/>
    <property type="molecule type" value="Genomic_DNA"/>
</dbReference>
<dbReference type="PANTHER" id="PTHR30589:SF0">
    <property type="entry name" value="PHOSPHATIDYLGLYCEROL--PROLIPOPROTEIN DIACYLGLYCERYL TRANSFERASE"/>
    <property type="match status" value="1"/>
</dbReference>
<evidence type="ECO:0000256" key="2">
    <source>
        <dbReference type="ARBA" id="ARBA00022475"/>
    </source>
</evidence>
<feature type="binding site" evidence="7">
    <location>
        <position position="141"/>
    </location>
    <ligand>
        <name>a 1,2-diacyl-sn-glycero-3-phospho-(1'-sn-glycerol)</name>
        <dbReference type="ChEBI" id="CHEBI:64716"/>
    </ligand>
</feature>
<comment type="caution">
    <text evidence="8">The sequence shown here is derived from an EMBL/GenBank/DDBJ whole genome shotgun (WGS) entry which is preliminary data.</text>
</comment>
<feature type="transmembrane region" description="Helical" evidence="7">
    <location>
        <begin position="203"/>
        <end position="219"/>
    </location>
</feature>
<dbReference type="GO" id="GO:0042158">
    <property type="term" value="P:lipoprotein biosynthetic process"/>
    <property type="evidence" value="ECO:0007669"/>
    <property type="project" value="UniProtKB-UniRule"/>
</dbReference>
<comment type="subcellular location">
    <subcellularLocation>
        <location evidence="7">Cell membrane</location>
        <topology evidence="7">Multi-pass membrane protein</topology>
    </subcellularLocation>
</comment>
<evidence type="ECO:0000256" key="1">
    <source>
        <dbReference type="ARBA" id="ARBA00007150"/>
    </source>
</evidence>
<feature type="transmembrane region" description="Helical" evidence="7">
    <location>
        <begin position="20"/>
        <end position="40"/>
    </location>
</feature>
<evidence type="ECO:0000313" key="8">
    <source>
        <dbReference type="EMBL" id="MBN1573261.1"/>
    </source>
</evidence>
<keyword evidence="2 7" id="KW-1003">Cell membrane</keyword>
<dbReference type="GO" id="GO:0005886">
    <property type="term" value="C:plasma membrane"/>
    <property type="evidence" value="ECO:0007669"/>
    <property type="project" value="UniProtKB-SubCell"/>
</dbReference>
<evidence type="ECO:0000256" key="7">
    <source>
        <dbReference type="HAMAP-Rule" id="MF_01147"/>
    </source>
</evidence>
<comment type="function">
    <text evidence="7">Catalyzes the transfer of the diacylglyceryl group from phosphatidylglycerol to the sulfhydryl group of the N-terminal cysteine of a prolipoprotein, the first step in the formation of mature lipoproteins.</text>
</comment>
<keyword evidence="6 7" id="KW-0472">Membrane</keyword>
<feature type="transmembrane region" description="Helical" evidence="7">
    <location>
        <begin position="52"/>
        <end position="76"/>
    </location>
</feature>